<gene>
    <name evidence="1" type="ORF">ACJEBI_21025</name>
</gene>
<name>A0ABW8RKA8_9BACI</name>
<protein>
    <submittedName>
        <fullName evidence="1">Uncharacterized protein</fullName>
    </submittedName>
</protein>
<accession>A0ABW8RKA8</accession>
<sequence>MLRENRARRLLYKIVTL</sequence>
<evidence type="ECO:0000313" key="1">
    <source>
        <dbReference type="EMBL" id="MFK9093947.1"/>
    </source>
</evidence>
<comment type="caution">
    <text evidence="1">The sequence shown here is derived from an EMBL/GenBank/DDBJ whole genome shotgun (WGS) entry which is preliminary data.</text>
</comment>
<dbReference type="RefSeq" id="WP_406582477.1">
    <property type="nucleotide sequence ID" value="NZ_JBJHQH010000018.1"/>
</dbReference>
<dbReference type="Proteomes" id="UP001623041">
    <property type="component" value="Unassembled WGS sequence"/>
</dbReference>
<reference evidence="1 2" key="1">
    <citation type="submission" date="2024-11" db="EMBL/GenBank/DDBJ databases">
        <authorList>
            <person name="Lucas J.A."/>
        </authorList>
    </citation>
    <scope>NUCLEOTIDE SEQUENCE [LARGE SCALE GENOMIC DNA]</scope>
    <source>
        <strain evidence="1 2">Z 5.4</strain>
    </source>
</reference>
<evidence type="ECO:0000313" key="2">
    <source>
        <dbReference type="Proteomes" id="UP001623041"/>
    </source>
</evidence>
<dbReference type="EMBL" id="JBJHQH010000018">
    <property type="protein sequence ID" value="MFK9093947.1"/>
    <property type="molecule type" value="Genomic_DNA"/>
</dbReference>
<keyword evidence="2" id="KW-1185">Reference proteome</keyword>
<organism evidence="1 2">
    <name type="scientific">Bacillus salipaludis</name>
    <dbReference type="NCBI Taxonomy" id="2547811"/>
    <lineage>
        <taxon>Bacteria</taxon>
        <taxon>Bacillati</taxon>
        <taxon>Bacillota</taxon>
        <taxon>Bacilli</taxon>
        <taxon>Bacillales</taxon>
        <taxon>Bacillaceae</taxon>
        <taxon>Bacillus</taxon>
    </lineage>
</organism>
<proteinExistence type="predicted"/>